<keyword evidence="4" id="KW-1185">Reference proteome</keyword>
<evidence type="ECO:0000256" key="1">
    <source>
        <dbReference type="SAM" id="MobiDB-lite"/>
    </source>
</evidence>
<dbReference type="Proteomes" id="UP001189429">
    <property type="component" value="Unassembled WGS sequence"/>
</dbReference>
<feature type="compositionally biased region" description="Low complexity" evidence="1">
    <location>
        <begin position="567"/>
        <end position="584"/>
    </location>
</feature>
<name>A0ABN9XTK0_9DINO</name>
<gene>
    <name evidence="3" type="ORF">PCOR1329_LOCUS79669</name>
</gene>
<feature type="compositionally biased region" description="Low complexity" evidence="1">
    <location>
        <begin position="266"/>
        <end position="288"/>
    </location>
</feature>
<comment type="caution">
    <text evidence="3">The sequence shown here is derived from an EMBL/GenBank/DDBJ whole genome shotgun (WGS) entry which is preliminary data.</text>
</comment>
<feature type="compositionally biased region" description="Low complexity" evidence="1">
    <location>
        <begin position="463"/>
        <end position="486"/>
    </location>
</feature>
<keyword evidence="2" id="KW-0732">Signal</keyword>
<feature type="signal peptide" evidence="2">
    <location>
        <begin position="1"/>
        <end position="16"/>
    </location>
</feature>
<organism evidence="3 4">
    <name type="scientific">Prorocentrum cordatum</name>
    <dbReference type="NCBI Taxonomy" id="2364126"/>
    <lineage>
        <taxon>Eukaryota</taxon>
        <taxon>Sar</taxon>
        <taxon>Alveolata</taxon>
        <taxon>Dinophyceae</taxon>
        <taxon>Prorocentrales</taxon>
        <taxon>Prorocentraceae</taxon>
        <taxon>Prorocentrum</taxon>
    </lineage>
</organism>
<sequence length="630" mass="65740">MASFLRAFVCVAAAEAVWLDDRRAISDAVGWPHGENIAELAKLVTEAALRKRPELLPDGYRLLDDLFPFPNAQSRQRTRIMAGMLQVFGIVLFRYHNTAAWWDAMGASFLTWCAAAPLQEKPGALRDDPDPTGFFSWFVREAPGCLVGFGLGYWLKFVFGDLSLVSPGAVDLAAFAIVGRGAIAALRTWGYEAAPKQTSAHPGGQQLYWLNITREVCRLLAAALAASAAASLARQAGLADLSVYDVQVMLCMLHRQGGLAARRRAQPQSARAPESAATPAAVSPAVAEGLPSRPATKRLRRALRAAAAPDRGAAPPRATPALESPAAPAASAPASARAGAAAAAAASSFSRPLRRLRSAGSAEVPPAPGAAAVAAAAASAAQPAVPEASQAAAASAALPARAREQLSRLRRRRERVLDAMCKEEQRLIYIIGGESEEPGAPGGRECAVAEGPAEQGGVNDGRWSGNGPGSDPSSWWSDDGNGSDPSSSERDSGSEFLEAIAAEHALWQRPEQKGCAARPSRQEARAKRAQLQEERAAARQAHLEHIAKQEQGPAGVLSDEAPDEGEAAPAYGAGDLAAAAALIAREPDRPRARVRAPAGPQGPPAPHAAAPAVPGDTALVPERRPGTDGD</sequence>
<evidence type="ECO:0000256" key="2">
    <source>
        <dbReference type="SAM" id="SignalP"/>
    </source>
</evidence>
<proteinExistence type="predicted"/>
<feature type="region of interest" description="Disordered" evidence="1">
    <location>
        <begin position="432"/>
        <end position="630"/>
    </location>
</feature>
<evidence type="ECO:0000313" key="4">
    <source>
        <dbReference type="Proteomes" id="UP001189429"/>
    </source>
</evidence>
<accession>A0ABN9XTK0</accession>
<feature type="compositionally biased region" description="Basic and acidic residues" evidence="1">
    <location>
        <begin position="621"/>
        <end position="630"/>
    </location>
</feature>
<feature type="compositionally biased region" description="Low complexity" evidence="1">
    <location>
        <begin position="304"/>
        <end position="330"/>
    </location>
</feature>
<feature type="chain" id="PRO_5045161902" evidence="2">
    <location>
        <begin position="17"/>
        <end position="630"/>
    </location>
</feature>
<feature type="region of interest" description="Disordered" evidence="1">
    <location>
        <begin position="262"/>
        <end position="330"/>
    </location>
</feature>
<protein>
    <submittedName>
        <fullName evidence="3">Uncharacterized protein</fullName>
    </submittedName>
</protein>
<evidence type="ECO:0000313" key="3">
    <source>
        <dbReference type="EMBL" id="CAK0903328.1"/>
    </source>
</evidence>
<feature type="compositionally biased region" description="Basic and acidic residues" evidence="1">
    <location>
        <begin position="520"/>
        <end position="548"/>
    </location>
</feature>
<reference evidence="3" key="1">
    <citation type="submission" date="2023-10" db="EMBL/GenBank/DDBJ databases">
        <authorList>
            <person name="Chen Y."/>
            <person name="Shah S."/>
            <person name="Dougan E. K."/>
            <person name="Thang M."/>
            <person name="Chan C."/>
        </authorList>
    </citation>
    <scope>NUCLEOTIDE SEQUENCE [LARGE SCALE GENOMIC DNA]</scope>
</reference>
<dbReference type="EMBL" id="CAUYUJ010021204">
    <property type="protein sequence ID" value="CAK0903328.1"/>
    <property type="molecule type" value="Genomic_DNA"/>
</dbReference>